<evidence type="ECO:0000313" key="10">
    <source>
        <dbReference type="Proteomes" id="UP000005730"/>
    </source>
</evidence>
<dbReference type="Gene3D" id="2.40.240.10">
    <property type="entry name" value="Ribosomal Protein L25, Chain P"/>
    <property type="match status" value="1"/>
</dbReference>
<feature type="domain" description="Large ribosomal subunit protein bL25 L25" evidence="7">
    <location>
        <begin position="10"/>
        <end position="95"/>
    </location>
</feature>
<dbReference type="Pfam" id="PF01386">
    <property type="entry name" value="Ribosomal_L25p"/>
    <property type="match status" value="1"/>
</dbReference>
<dbReference type="EMBL" id="CM001377">
    <property type="protein sequence ID" value="EHM09876.1"/>
    <property type="molecule type" value="Genomic_DNA"/>
</dbReference>
<comment type="similarity">
    <text evidence="5">Belongs to the bacterial ribosomal protein bL25 family. CTC subfamily.</text>
</comment>
<dbReference type="Gene3D" id="2.170.120.20">
    <property type="entry name" value="Ribosomal protein L25, beta domain"/>
    <property type="match status" value="1"/>
</dbReference>
<keyword evidence="10" id="KW-1185">Reference proteome</keyword>
<dbReference type="InterPro" id="IPR029751">
    <property type="entry name" value="Ribosomal_L25_dom"/>
</dbReference>
<accession>H0URC0</accession>
<feature type="compositionally biased region" description="Basic and acidic residues" evidence="6">
    <location>
        <begin position="196"/>
        <end position="214"/>
    </location>
</feature>
<evidence type="ECO:0000256" key="5">
    <source>
        <dbReference type="HAMAP-Rule" id="MF_01334"/>
    </source>
</evidence>
<protein>
    <recommendedName>
        <fullName evidence="5">Large ribosomal subunit protein bL25</fullName>
    </recommendedName>
    <alternativeName>
        <fullName evidence="5">General stress protein CTC</fullName>
    </alternativeName>
</protein>
<evidence type="ECO:0000313" key="9">
    <source>
        <dbReference type="EMBL" id="EHM09876.1"/>
    </source>
</evidence>
<dbReference type="InterPro" id="IPR020056">
    <property type="entry name" value="Rbsml_bL25/Gln-tRNA_synth_N"/>
</dbReference>
<gene>
    <name evidence="5" type="primary">rplY</name>
    <name evidence="5" type="synonym">ctc</name>
    <name evidence="9" type="ORF">TheveDRAFT_0720</name>
</gene>
<dbReference type="GO" id="GO:0006412">
    <property type="term" value="P:translation"/>
    <property type="evidence" value="ECO:0007669"/>
    <property type="project" value="UniProtKB-UniRule"/>
</dbReference>
<dbReference type="RefSeq" id="WP_006583370.1">
    <property type="nucleotide sequence ID" value="NZ_CM001377.1"/>
</dbReference>
<evidence type="ECO:0000256" key="4">
    <source>
        <dbReference type="ARBA" id="ARBA00023274"/>
    </source>
</evidence>
<feature type="domain" description="Large ribosomal subunit protein bL25 beta" evidence="8">
    <location>
        <begin position="103"/>
        <end position="187"/>
    </location>
</feature>
<comment type="function">
    <text evidence="5">This is one of the proteins that binds to the 5S RNA in the ribosome where it forms part of the central protuberance.</text>
</comment>
<dbReference type="AlphaFoldDB" id="H0URC0"/>
<proteinExistence type="inferred from homology"/>
<evidence type="ECO:0000256" key="3">
    <source>
        <dbReference type="ARBA" id="ARBA00022980"/>
    </source>
</evidence>
<reference evidence="9 10" key="1">
    <citation type="submission" date="2011-10" db="EMBL/GenBank/DDBJ databases">
        <title>The Noncontiguous Finished genome of Thermanaerovibrio velox DSM 12556.</title>
        <authorList>
            <consortium name="US DOE Joint Genome Institute (JGI-PGF)"/>
            <person name="Lucas S."/>
            <person name="Copeland A."/>
            <person name="Lapidus A."/>
            <person name="Glavina del Rio T."/>
            <person name="Dalin E."/>
            <person name="Tice H."/>
            <person name="Bruce D."/>
            <person name="Goodwin L."/>
            <person name="Pitluck S."/>
            <person name="Peters L."/>
            <person name="Mikhailova N."/>
            <person name="Teshima H."/>
            <person name="Kyrpides N."/>
            <person name="Mavromatis K."/>
            <person name="Ivanova N."/>
            <person name="Markowitz V."/>
            <person name="Cheng J.-F."/>
            <person name="Hugenholtz P."/>
            <person name="Woyke T."/>
            <person name="Wu D."/>
            <person name="Spring S."/>
            <person name="Brambilla E.-M."/>
            <person name="Klenk H.-P."/>
            <person name="Eisen J.A."/>
        </authorList>
    </citation>
    <scope>NUCLEOTIDE SEQUENCE [LARGE SCALE GENOMIC DNA]</scope>
    <source>
        <strain evidence="9 10">DSM 12556</strain>
    </source>
</reference>
<sequence length="214" mass="23774">MRERVKVQFHDREGLGKGACRKLRSKGMIPAVVYGPSYEGGKAGYVSAKEVQPVCASESWETTVIELAIGGNQEMALIKEIQRHPLSRDLVHLDFLQMVKDHKVRVQIPVHLHGKDVCAGVKQGGILEQYHYELVAEVFPEDIPERVDIDVRSLEMGKEVRISDLEFGPKVHWVLPQDTVVVAVSSPEEESEAAEGEPREVEVMAKGKAKKGGE</sequence>
<dbReference type="OrthoDB" id="9806411at2"/>
<dbReference type="SUPFAM" id="SSF50715">
    <property type="entry name" value="Ribosomal protein L25-like"/>
    <property type="match status" value="1"/>
</dbReference>
<dbReference type="InterPro" id="IPR037121">
    <property type="entry name" value="Ribosomal_bL25_C"/>
</dbReference>
<evidence type="ECO:0000256" key="6">
    <source>
        <dbReference type="SAM" id="MobiDB-lite"/>
    </source>
</evidence>
<dbReference type="NCBIfam" id="TIGR00731">
    <property type="entry name" value="bL25_bact_ctc"/>
    <property type="match status" value="1"/>
</dbReference>
<dbReference type="InterPro" id="IPR020057">
    <property type="entry name" value="Ribosomal_bL25_b-dom"/>
</dbReference>
<organism evidence="9 10">
    <name type="scientific">Thermanaerovibrio velox DSM 12556</name>
    <dbReference type="NCBI Taxonomy" id="926567"/>
    <lineage>
        <taxon>Bacteria</taxon>
        <taxon>Thermotogati</taxon>
        <taxon>Synergistota</taxon>
        <taxon>Synergistia</taxon>
        <taxon>Synergistales</taxon>
        <taxon>Synergistaceae</taxon>
        <taxon>Thermanaerovibrio</taxon>
    </lineage>
</organism>
<keyword evidence="2 5" id="KW-0694">RNA-binding</keyword>
<name>H0URC0_9BACT</name>
<dbReference type="HAMAP" id="MF_01334">
    <property type="entry name" value="Ribosomal_bL25_CTC"/>
    <property type="match status" value="1"/>
</dbReference>
<dbReference type="STRING" id="926567.TheveDRAFT_0720"/>
<dbReference type="InterPro" id="IPR020930">
    <property type="entry name" value="Ribosomal_uL5_bac-type"/>
</dbReference>
<dbReference type="CDD" id="cd00495">
    <property type="entry name" value="Ribosomal_L25_TL5_CTC"/>
    <property type="match status" value="1"/>
</dbReference>
<evidence type="ECO:0000256" key="2">
    <source>
        <dbReference type="ARBA" id="ARBA00022884"/>
    </source>
</evidence>
<dbReference type="eggNOG" id="COG1825">
    <property type="taxonomic scope" value="Bacteria"/>
</dbReference>
<comment type="subunit">
    <text evidence="5">Part of the 50S ribosomal subunit; part of the 5S rRNA/L5/L18/L25 subcomplex. Contacts the 5S rRNA. Binds to the 5S rRNA independently of L5 and L18.</text>
</comment>
<dbReference type="Proteomes" id="UP000005730">
    <property type="component" value="Chromosome"/>
</dbReference>
<dbReference type="HOGENOM" id="CLU_075939_0_1_0"/>
<dbReference type="InterPro" id="IPR011035">
    <property type="entry name" value="Ribosomal_bL25/Gln-tRNA_synth"/>
</dbReference>
<evidence type="ECO:0000259" key="8">
    <source>
        <dbReference type="Pfam" id="PF14693"/>
    </source>
</evidence>
<dbReference type="InterPro" id="IPR001021">
    <property type="entry name" value="Ribosomal_bL25_long"/>
</dbReference>
<dbReference type="GO" id="GO:0003735">
    <property type="term" value="F:structural constituent of ribosome"/>
    <property type="evidence" value="ECO:0007669"/>
    <property type="project" value="InterPro"/>
</dbReference>
<keyword evidence="1 5" id="KW-0699">rRNA-binding</keyword>
<dbReference type="Pfam" id="PF14693">
    <property type="entry name" value="Ribosomal_TL5_C"/>
    <property type="match status" value="1"/>
</dbReference>
<evidence type="ECO:0000259" key="7">
    <source>
        <dbReference type="Pfam" id="PF01386"/>
    </source>
</evidence>
<dbReference type="PANTHER" id="PTHR33284:SF1">
    <property type="entry name" value="RIBOSOMAL PROTEIN L25_GLN-TRNA SYNTHETASE, ANTI-CODON-BINDING DOMAIN-CONTAINING PROTEIN"/>
    <property type="match status" value="1"/>
</dbReference>
<keyword evidence="3 5" id="KW-0689">Ribosomal protein</keyword>
<dbReference type="GO" id="GO:0022625">
    <property type="term" value="C:cytosolic large ribosomal subunit"/>
    <property type="evidence" value="ECO:0007669"/>
    <property type="project" value="TreeGrafter"/>
</dbReference>
<evidence type="ECO:0000256" key="1">
    <source>
        <dbReference type="ARBA" id="ARBA00022730"/>
    </source>
</evidence>
<dbReference type="PANTHER" id="PTHR33284">
    <property type="entry name" value="RIBOSOMAL PROTEIN L25/GLN-TRNA SYNTHETASE, ANTI-CODON-BINDING DOMAIN-CONTAINING PROTEIN"/>
    <property type="match status" value="1"/>
</dbReference>
<feature type="region of interest" description="Disordered" evidence="6">
    <location>
        <begin position="185"/>
        <end position="214"/>
    </location>
</feature>
<dbReference type="GO" id="GO:0008097">
    <property type="term" value="F:5S rRNA binding"/>
    <property type="evidence" value="ECO:0007669"/>
    <property type="project" value="InterPro"/>
</dbReference>
<keyword evidence="4 5" id="KW-0687">Ribonucleoprotein</keyword>